<gene>
    <name evidence="4" type="primary">fliW</name>
    <name evidence="5" type="ORF">C1I60_03720</name>
</gene>
<accession>A0A4U2Q0B6</accession>
<organism evidence="5 6">
    <name type="scientific">Paenibacillus terrae</name>
    <dbReference type="NCBI Taxonomy" id="159743"/>
    <lineage>
        <taxon>Bacteria</taxon>
        <taxon>Bacillati</taxon>
        <taxon>Bacillota</taxon>
        <taxon>Bacilli</taxon>
        <taxon>Bacillales</taxon>
        <taxon>Paenibacillaceae</taxon>
        <taxon>Paenibacillus</taxon>
    </lineage>
</organism>
<keyword evidence="4" id="KW-0143">Chaperone</keyword>
<dbReference type="GO" id="GO:0005737">
    <property type="term" value="C:cytoplasm"/>
    <property type="evidence" value="ECO:0007669"/>
    <property type="project" value="UniProtKB-SubCell"/>
</dbReference>
<dbReference type="HAMAP" id="MF_01185">
    <property type="entry name" value="FliW"/>
    <property type="match status" value="1"/>
</dbReference>
<comment type="subcellular location">
    <subcellularLocation>
        <location evidence="4">Cytoplasm</location>
    </subcellularLocation>
</comment>
<dbReference type="RefSeq" id="WP_137060541.1">
    <property type="nucleotide sequence ID" value="NZ_PNXQ01000005.1"/>
</dbReference>
<dbReference type="EMBL" id="PNXQ01000005">
    <property type="protein sequence ID" value="TKH45582.1"/>
    <property type="molecule type" value="Genomic_DNA"/>
</dbReference>
<comment type="subunit">
    <text evidence="4">Interacts with translational regulator CsrA and flagellin(s).</text>
</comment>
<evidence type="ECO:0000256" key="3">
    <source>
        <dbReference type="ARBA" id="ARBA00022845"/>
    </source>
</evidence>
<dbReference type="SUPFAM" id="SSF141457">
    <property type="entry name" value="BH3618-like"/>
    <property type="match status" value="1"/>
</dbReference>
<evidence type="ECO:0000256" key="1">
    <source>
        <dbReference type="ARBA" id="ARBA00022490"/>
    </source>
</evidence>
<dbReference type="AlphaFoldDB" id="A0A4U2Q0B6"/>
<keyword evidence="5" id="KW-0969">Cilium</keyword>
<dbReference type="Gene3D" id="2.30.290.10">
    <property type="entry name" value="BH3618-like"/>
    <property type="match status" value="1"/>
</dbReference>
<dbReference type="Pfam" id="PF02623">
    <property type="entry name" value="FliW"/>
    <property type="match status" value="1"/>
</dbReference>
<protein>
    <recommendedName>
        <fullName evidence="4">Flagellar assembly factor FliW</fullName>
    </recommendedName>
</protein>
<reference evidence="5 6" key="1">
    <citation type="submission" date="2018-01" db="EMBL/GenBank/DDBJ databases">
        <title>Bacillales members from the olive rhizosphere are effective biological control agents against Verticillium dahliae.</title>
        <authorList>
            <person name="Gomez-Lama C."/>
            <person name="Legarda G."/>
            <person name="Ruano-Rosa D."/>
            <person name="Pizarro-Tobias P."/>
            <person name="Valverde-Corredor A."/>
            <person name="Niqui J.L."/>
            <person name="Trivino J.C."/>
            <person name="Roca A."/>
            <person name="Mercado-Blanco J."/>
        </authorList>
    </citation>
    <scope>NUCLEOTIDE SEQUENCE [LARGE SCALE GENOMIC DNA]</scope>
    <source>
        <strain evidence="5 6">PIC167</strain>
    </source>
</reference>
<evidence type="ECO:0000256" key="4">
    <source>
        <dbReference type="HAMAP-Rule" id="MF_01185"/>
    </source>
</evidence>
<evidence type="ECO:0000313" key="5">
    <source>
        <dbReference type="EMBL" id="TKH45582.1"/>
    </source>
</evidence>
<comment type="similarity">
    <text evidence="4">Belongs to the FliW family.</text>
</comment>
<dbReference type="GO" id="GO:0044780">
    <property type="term" value="P:bacterial-type flagellum assembly"/>
    <property type="evidence" value="ECO:0007669"/>
    <property type="project" value="UniProtKB-UniRule"/>
</dbReference>
<keyword evidence="1 4" id="KW-0963">Cytoplasm</keyword>
<proteinExistence type="inferred from homology"/>
<sequence length="148" mass="16976">MTPKQKIEEENKDTNTVLYVFPKGIPGFEQLREFQLREHNELFSLFSAVEQPATIFITVNPFDFFDNYEFELSDDALEDIGITSQEQIAVRCICTWNSDQSKTTVNLLAPLIFNVEQHTGKQIVLQNTDYTIKHPLWNGTELSKGGES</sequence>
<keyword evidence="3 4" id="KW-0810">Translation regulation</keyword>
<evidence type="ECO:0000256" key="2">
    <source>
        <dbReference type="ARBA" id="ARBA00022795"/>
    </source>
</evidence>
<dbReference type="InterPro" id="IPR024046">
    <property type="entry name" value="Flagellar_assmbl_FliW_dom_sf"/>
</dbReference>
<dbReference type="PANTHER" id="PTHR39190:SF1">
    <property type="entry name" value="FLAGELLAR ASSEMBLY FACTOR FLIW"/>
    <property type="match status" value="1"/>
</dbReference>
<comment type="function">
    <text evidence="4">Acts as an anti-CsrA protein, binds CsrA and prevents it from repressing translation of its target genes, one of which is flagellin. Binds to flagellin and participates in the assembly of the flagellum.</text>
</comment>
<comment type="caution">
    <text evidence="5">The sequence shown here is derived from an EMBL/GenBank/DDBJ whole genome shotgun (WGS) entry which is preliminary data.</text>
</comment>
<name>A0A4U2Q0B6_9BACL</name>
<dbReference type="PANTHER" id="PTHR39190">
    <property type="entry name" value="FLAGELLAR ASSEMBLY FACTOR FLIW"/>
    <property type="match status" value="1"/>
</dbReference>
<keyword evidence="5" id="KW-0966">Cell projection</keyword>
<evidence type="ECO:0000313" key="6">
    <source>
        <dbReference type="Proteomes" id="UP000308114"/>
    </source>
</evidence>
<dbReference type="GO" id="GO:0006417">
    <property type="term" value="P:regulation of translation"/>
    <property type="evidence" value="ECO:0007669"/>
    <property type="project" value="UniProtKB-KW"/>
</dbReference>
<dbReference type="Proteomes" id="UP000308114">
    <property type="component" value="Unassembled WGS sequence"/>
</dbReference>
<keyword evidence="5" id="KW-0282">Flagellum</keyword>
<dbReference type="InterPro" id="IPR003775">
    <property type="entry name" value="Flagellar_assembly_factor_FliW"/>
</dbReference>
<keyword evidence="2 4" id="KW-1005">Bacterial flagellum biogenesis</keyword>